<name>A0A5B7D093_PORTR</name>
<keyword evidence="2" id="KW-1185">Reference proteome</keyword>
<protein>
    <submittedName>
        <fullName evidence="1">Uncharacterized protein</fullName>
    </submittedName>
</protein>
<dbReference type="Proteomes" id="UP000324222">
    <property type="component" value="Unassembled WGS sequence"/>
</dbReference>
<proteinExistence type="predicted"/>
<accession>A0A5B7D093</accession>
<reference evidence="1 2" key="1">
    <citation type="submission" date="2019-05" db="EMBL/GenBank/DDBJ databases">
        <title>Another draft genome of Portunus trituberculatus and its Hox gene families provides insights of decapod evolution.</title>
        <authorList>
            <person name="Jeong J.-H."/>
            <person name="Song I."/>
            <person name="Kim S."/>
            <person name="Choi T."/>
            <person name="Kim D."/>
            <person name="Ryu S."/>
            <person name="Kim W."/>
        </authorList>
    </citation>
    <scope>NUCLEOTIDE SEQUENCE [LARGE SCALE GENOMIC DNA]</scope>
    <source>
        <tissue evidence="1">Muscle</tissue>
    </source>
</reference>
<dbReference type="AlphaFoldDB" id="A0A5B7D093"/>
<gene>
    <name evidence="1" type="ORF">E2C01_005864</name>
</gene>
<dbReference type="EMBL" id="VSRR010000261">
    <property type="protein sequence ID" value="MPC13143.1"/>
    <property type="molecule type" value="Genomic_DNA"/>
</dbReference>
<evidence type="ECO:0000313" key="1">
    <source>
        <dbReference type="EMBL" id="MPC13143.1"/>
    </source>
</evidence>
<evidence type="ECO:0000313" key="2">
    <source>
        <dbReference type="Proteomes" id="UP000324222"/>
    </source>
</evidence>
<sequence>MTAEVREYEEPSEELSAHDSQVIIQEVLHKLLKAALISVVLEDAAVVVEGKHSIFGVPGHVHCLGGIQGFR</sequence>
<comment type="caution">
    <text evidence="1">The sequence shown here is derived from an EMBL/GenBank/DDBJ whole genome shotgun (WGS) entry which is preliminary data.</text>
</comment>
<organism evidence="1 2">
    <name type="scientific">Portunus trituberculatus</name>
    <name type="common">Swimming crab</name>
    <name type="synonym">Neptunus trituberculatus</name>
    <dbReference type="NCBI Taxonomy" id="210409"/>
    <lineage>
        <taxon>Eukaryota</taxon>
        <taxon>Metazoa</taxon>
        <taxon>Ecdysozoa</taxon>
        <taxon>Arthropoda</taxon>
        <taxon>Crustacea</taxon>
        <taxon>Multicrustacea</taxon>
        <taxon>Malacostraca</taxon>
        <taxon>Eumalacostraca</taxon>
        <taxon>Eucarida</taxon>
        <taxon>Decapoda</taxon>
        <taxon>Pleocyemata</taxon>
        <taxon>Brachyura</taxon>
        <taxon>Eubrachyura</taxon>
        <taxon>Portunoidea</taxon>
        <taxon>Portunidae</taxon>
        <taxon>Portuninae</taxon>
        <taxon>Portunus</taxon>
    </lineage>
</organism>